<dbReference type="GO" id="GO:0003676">
    <property type="term" value="F:nucleic acid binding"/>
    <property type="evidence" value="ECO:0007669"/>
    <property type="project" value="InterPro"/>
</dbReference>
<dbReference type="AlphaFoldDB" id="A0A7G9L8F0"/>
<proteinExistence type="predicted"/>
<dbReference type="KEGG" id="ppec:H9W90_11950"/>
<dbReference type="EMBL" id="CP060695">
    <property type="protein sequence ID" value="QNM84899.1"/>
    <property type="molecule type" value="Genomic_DNA"/>
</dbReference>
<evidence type="ECO:0000313" key="2">
    <source>
        <dbReference type="Proteomes" id="UP000515808"/>
    </source>
</evidence>
<name>A0A7G9L8F0_9FLAO</name>
<dbReference type="InterPro" id="IPR036397">
    <property type="entry name" value="RNaseH_sf"/>
</dbReference>
<accession>A0A7G9L8F0</accession>
<evidence type="ECO:0000313" key="1">
    <source>
        <dbReference type="EMBL" id="QNM84899.1"/>
    </source>
</evidence>
<reference evidence="1 2" key="1">
    <citation type="submission" date="2020-08" db="EMBL/GenBank/DDBJ databases">
        <title>Polaribacter sp. L12M9 isolated from gut of the Korean scallop.</title>
        <authorList>
            <person name="Jeong Y.S."/>
        </authorList>
    </citation>
    <scope>NUCLEOTIDE SEQUENCE [LARGE SCALE GENOMIC DNA]</scope>
    <source>
        <strain evidence="1 2">L12M9</strain>
    </source>
</reference>
<sequence length="142" mass="16631">MKNPLEVIEKGMISITPIDNTVVLQKVKHLIRKLKPERIIIEDFRGTYSNKSQRVIEVLRAIQKYSKQKGFALSSYSREQIRLVFSNWQAETRYEIAEVISRNVEAFTNLMFDKPKYPKTEHFRSAQFDAASLGITHYYNAM</sequence>
<dbReference type="RefSeq" id="WP_187481819.1">
    <property type="nucleotide sequence ID" value="NZ_CP060695.1"/>
</dbReference>
<dbReference type="Gene3D" id="3.30.420.10">
    <property type="entry name" value="Ribonuclease H-like superfamily/Ribonuclease H"/>
    <property type="match status" value="1"/>
</dbReference>
<keyword evidence="2" id="KW-1185">Reference proteome</keyword>
<protein>
    <submittedName>
        <fullName evidence="1">Uncharacterized protein</fullName>
    </submittedName>
</protein>
<organism evidence="1 2">
    <name type="scientific">Polaribacter pectinis</name>
    <dbReference type="NCBI Taxonomy" id="2738844"/>
    <lineage>
        <taxon>Bacteria</taxon>
        <taxon>Pseudomonadati</taxon>
        <taxon>Bacteroidota</taxon>
        <taxon>Flavobacteriia</taxon>
        <taxon>Flavobacteriales</taxon>
        <taxon>Flavobacteriaceae</taxon>
    </lineage>
</organism>
<gene>
    <name evidence="1" type="ORF">H9W90_11950</name>
</gene>
<dbReference type="Proteomes" id="UP000515808">
    <property type="component" value="Chromosome"/>
</dbReference>